<dbReference type="Proteomes" id="UP000676325">
    <property type="component" value="Unassembled WGS sequence"/>
</dbReference>
<comment type="similarity">
    <text evidence="1">Belongs to the glutamine synthetase family.</text>
</comment>
<dbReference type="Pfam" id="PF00120">
    <property type="entry name" value="Gln-synt_C"/>
    <property type="match status" value="1"/>
</dbReference>
<organism evidence="3 4">
    <name type="scientific">Actinospica acidithermotolerans</name>
    <dbReference type="NCBI Taxonomy" id="2828514"/>
    <lineage>
        <taxon>Bacteria</taxon>
        <taxon>Bacillati</taxon>
        <taxon>Actinomycetota</taxon>
        <taxon>Actinomycetes</taxon>
        <taxon>Catenulisporales</taxon>
        <taxon>Actinospicaceae</taxon>
        <taxon>Actinospica</taxon>
    </lineage>
</organism>
<feature type="domain" description="GS catalytic" evidence="2">
    <location>
        <begin position="1"/>
        <end position="56"/>
    </location>
</feature>
<dbReference type="EMBL" id="JAGSOH010000048">
    <property type="protein sequence ID" value="MBR7828103.1"/>
    <property type="molecule type" value="Genomic_DNA"/>
</dbReference>
<comment type="caution">
    <text evidence="3">The sequence shown here is derived from an EMBL/GenBank/DDBJ whole genome shotgun (WGS) entry which is preliminary data.</text>
</comment>
<sequence>PGSLPAVLTALEEDHEYLTAGGVFTPDLIETWIAYKQSAEIDPIRLRPHPHEFELYYDI</sequence>
<feature type="non-terminal residue" evidence="3">
    <location>
        <position position="1"/>
    </location>
</feature>
<dbReference type="SUPFAM" id="SSF55931">
    <property type="entry name" value="Glutamine synthetase/guanido kinase"/>
    <property type="match status" value="1"/>
</dbReference>
<evidence type="ECO:0000256" key="1">
    <source>
        <dbReference type="RuleBase" id="RU000384"/>
    </source>
</evidence>
<reference evidence="3" key="1">
    <citation type="submission" date="2021-04" db="EMBL/GenBank/DDBJ databases">
        <title>Genome based classification of Actinospica acidithermotolerans sp. nov., an actinobacterium isolated from an Indonesian hot spring.</title>
        <authorList>
            <person name="Kusuma A.B."/>
            <person name="Putra K.E."/>
            <person name="Nafisah S."/>
            <person name="Loh J."/>
            <person name="Nouioui I."/>
            <person name="Goodfellow M."/>
        </authorList>
    </citation>
    <scope>NUCLEOTIDE SEQUENCE</scope>
    <source>
        <strain evidence="3">MGRD01-02</strain>
    </source>
</reference>
<dbReference type="GO" id="GO:0004356">
    <property type="term" value="F:glutamine synthetase activity"/>
    <property type="evidence" value="ECO:0007669"/>
    <property type="project" value="InterPro"/>
</dbReference>
<dbReference type="InterPro" id="IPR014746">
    <property type="entry name" value="Gln_synth/guanido_kin_cat_dom"/>
</dbReference>
<dbReference type="AlphaFoldDB" id="A0A941IKG7"/>
<dbReference type="Gene3D" id="3.30.590.10">
    <property type="entry name" value="Glutamine synthetase/guanido kinase, catalytic domain"/>
    <property type="match status" value="1"/>
</dbReference>
<evidence type="ECO:0000313" key="3">
    <source>
        <dbReference type="EMBL" id="MBR7828103.1"/>
    </source>
</evidence>
<name>A0A941IKG7_9ACTN</name>
<keyword evidence="3" id="KW-0436">Ligase</keyword>
<evidence type="ECO:0000259" key="2">
    <source>
        <dbReference type="Pfam" id="PF00120"/>
    </source>
</evidence>
<protein>
    <submittedName>
        <fullName evidence="3">Type I glutamate--ammonia ligase</fullName>
    </submittedName>
</protein>
<keyword evidence="4" id="KW-1185">Reference proteome</keyword>
<dbReference type="InterPro" id="IPR008146">
    <property type="entry name" value="Gln_synth_cat_dom"/>
</dbReference>
<proteinExistence type="inferred from homology"/>
<evidence type="ECO:0000313" key="4">
    <source>
        <dbReference type="Proteomes" id="UP000676325"/>
    </source>
</evidence>
<accession>A0A941IKG7</accession>
<gene>
    <name evidence="3" type="ORF">KDK95_17430</name>
</gene>